<dbReference type="Gene3D" id="3.40.720.10">
    <property type="entry name" value="Alkaline Phosphatase, subunit A"/>
    <property type="match status" value="1"/>
</dbReference>
<dbReference type="InterPro" id="IPR017850">
    <property type="entry name" value="Alkaline_phosphatase_core_sf"/>
</dbReference>
<proteinExistence type="predicted"/>
<dbReference type="EMBL" id="VNIK02000010">
    <property type="protein sequence ID" value="KAB5486129.1"/>
    <property type="molecule type" value="Genomic_DNA"/>
</dbReference>
<sequence length="109" mass="12924">MSEKEGEAEKERDHIFTATERHTWCRPEGATYPARAIRTKEYLYIRNFESERWPTGGPDFVSSNRTYHGDVDASPTKTFILEHAEQYPNEYEWNFGKRPMEELYKIADD</sequence>
<comment type="caution">
    <text evidence="1">The sequence shown here is derived from an EMBL/GenBank/DDBJ whole genome shotgun (WGS) entry which is preliminary data.</text>
</comment>
<evidence type="ECO:0000313" key="2">
    <source>
        <dbReference type="Proteomes" id="UP000319204"/>
    </source>
</evidence>
<name>A0A5N5IM04_9FLAO</name>
<accession>A0A5N5IM04</accession>
<dbReference type="AlphaFoldDB" id="A0A5N5IM04"/>
<gene>
    <name evidence="1" type="ORF">FOT42_014155</name>
</gene>
<feature type="non-terminal residue" evidence="1">
    <location>
        <position position="109"/>
    </location>
</feature>
<reference evidence="1" key="1">
    <citation type="submission" date="2019-10" db="EMBL/GenBank/DDBJ databases">
        <title>Muricauda hadale sp. nov., a piezophilic bacterium isolated from hadopelagic water of the Mariana Trench.</title>
        <authorList>
            <person name="Wei Y."/>
        </authorList>
    </citation>
    <scope>NUCLEOTIDE SEQUENCE [LARGE SCALE GENOMIC DNA]</scope>
    <source>
        <strain evidence="1">MT-229</strain>
    </source>
</reference>
<organism evidence="1 2">
    <name type="scientific">Flagellimonas hadalis</name>
    <dbReference type="NCBI Taxonomy" id="2597517"/>
    <lineage>
        <taxon>Bacteria</taxon>
        <taxon>Pseudomonadati</taxon>
        <taxon>Bacteroidota</taxon>
        <taxon>Flavobacteriia</taxon>
        <taxon>Flavobacteriales</taxon>
        <taxon>Flavobacteriaceae</taxon>
        <taxon>Flagellimonas</taxon>
    </lineage>
</organism>
<evidence type="ECO:0000313" key="1">
    <source>
        <dbReference type="EMBL" id="KAB5486129.1"/>
    </source>
</evidence>
<dbReference type="Proteomes" id="UP000319204">
    <property type="component" value="Unassembled WGS sequence"/>
</dbReference>
<keyword evidence="2" id="KW-1185">Reference proteome</keyword>
<protein>
    <submittedName>
        <fullName evidence="1">Sulfatase</fullName>
    </submittedName>
</protein>